<dbReference type="InterPro" id="IPR020904">
    <property type="entry name" value="Sc_DH/Rdtase_CS"/>
</dbReference>
<dbReference type="OrthoDB" id="2102561at2759"/>
<dbReference type="PANTHER" id="PTHR44169:SF6">
    <property type="entry name" value="NADPH-DEPENDENT 1-ACYLDIHYDROXYACETONE PHOSPHATE REDUCTASE"/>
    <property type="match status" value="1"/>
</dbReference>
<dbReference type="FunCoup" id="A0A2J6T6F6">
    <property type="interactions" value="286"/>
</dbReference>
<dbReference type="GO" id="GO:0019433">
    <property type="term" value="P:triglyceride catabolic process"/>
    <property type="evidence" value="ECO:0007669"/>
    <property type="project" value="TreeGrafter"/>
</dbReference>
<dbReference type="PRINTS" id="PR00081">
    <property type="entry name" value="GDHRDH"/>
</dbReference>
<dbReference type="InParanoid" id="A0A2J6T6F6"/>
<keyword evidence="2" id="KW-0521">NADP</keyword>
<dbReference type="PRINTS" id="PR00080">
    <property type="entry name" value="SDRFAMILY"/>
</dbReference>
<evidence type="ECO:0000313" key="6">
    <source>
        <dbReference type="Proteomes" id="UP000235371"/>
    </source>
</evidence>
<dbReference type="GO" id="GO:0000140">
    <property type="term" value="F:acylglycerone-phosphate reductase (NADP+) activity"/>
    <property type="evidence" value="ECO:0007669"/>
    <property type="project" value="TreeGrafter"/>
</dbReference>
<keyword evidence="3" id="KW-0560">Oxidoreductase</keyword>
<dbReference type="GeneID" id="36594980"/>
<dbReference type="RefSeq" id="XP_024735509.1">
    <property type="nucleotide sequence ID" value="XM_024886903.1"/>
</dbReference>
<gene>
    <name evidence="5" type="ORF">K444DRAFT_663928</name>
</gene>
<dbReference type="SUPFAM" id="SSF51735">
    <property type="entry name" value="NAD(P)-binding Rossmann-fold domains"/>
    <property type="match status" value="1"/>
</dbReference>
<dbReference type="Proteomes" id="UP000235371">
    <property type="component" value="Unassembled WGS sequence"/>
</dbReference>
<dbReference type="InterPro" id="IPR002347">
    <property type="entry name" value="SDR_fam"/>
</dbReference>
<evidence type="ECO:0000256" key="3">
    <source>
        <dbReference type="ARBA" id="ARBA00023002"/>
    </source>
</evidence>
<dbReference type="GO" id="GO:0005783">
    <property type="term" value="C:endoplasmic reticulum"/>
    <property type="evidence" value="ECO:0007669"/>
    <property type="project" value="TreeGrafter"/>
</dbReference>
<keyword evidence="6" id="KW-1185">Reference proteome</keyword>
<name>A0A2J6T6F6_9HELO</name>
<dbReference type="InterPro" id="IPR036291">
    <property type="entry name" value="NAD(P)-bd_dom_sf"/>
</dbReference>
<dbReference type="EMBL" id="KZ613817">
    <property type="protein sequence ID" value="PMD58605.1"/>
    <property type="molecule type" value="Genomic_DNA"/>
</dbReference>
<protein>
    <submittedName>
        <fullName evidence="5">NAD(P)-binding protein</fullName>
    </submittedName>
</protein>
<sequence length="284" mass="31253">MSKPTILITGCTKGSIGYSLAKQFAAQDYHVFATTRNIASMDDLSTIPNITLLPLDITSRDSVLSVHSIIAQQTGGRLDILYHNAGYRSLGMAIESSVDEAYKMFNTNLFGIILLNSVFSDMVIKTKGKIVITGSVSGYTPHPSQAVYNSSKAAVELYAKTLRMEMKPFGVKVLFVITAGVKTGMSSARLTLSENSNYRYLEGKINKAWEELEGDAMSPSVYARQVVAKVVKTSPPEEIWCGSGATTVWIIETLGIRWAYNIFFSRLFGLNAMAPSFEKEKKRK</sequence>
<organism evidence="5 6">
    <name type="scientific">Hyaloscypha bicolor E</name>
    <dbReference type="NCBI Taxonomy" id="1095630"/>
    <lineage>
        <taxon>Eukaryota</taxon>
        <taxon>Fungi</taxon>
        <taxon>Dikarya</taxon>
        <taxon>Ascomycota</taxon>
        <taxon>Pezizomycotina</taxon>
        <taxon>Leotiomycetes</taxon>
        <taxon>Helotiales</taxon>
        <taxon>Hyaloscyphaceae</taxon>
        <taxon>Hyaloscypha</taxon>
        <taxon>Hyaloscypha bicolor</taxon>
    </lineage>
</organism>
<comment type="similarity">
    <text evidence="1 4">Belongs to the short-chain dehydrogenases/reductases (SDR) family.</text>
</comment>
<dbReference type="Gene3D" id="3.40.50.720">
    <property type="entry name" value="NAD(P)-binding Rossmann-like Domain"/>
    <property type="match status" value="1"/>
</dbReference>
<accession>A0A2J6T6F6</accession>
<evidence type="ECO:0000256" key="2">
    <source>
        <dbReference type="ARBA" id="ARBA00022857"/>
    </source>
</evidence>
<dbReference type="STRING" id="1095630.A0A2J6T6F6"/>
<dbReference type="PROSITE" id="PS00061">
    <property type="entry name" value="ADH_SHORT"/>
    <property type="match status" value="1"/>
</dbReference>
<dbReference type="Pfam" id="PF00106">
    <property type="entry name" value="adh_short"/>
    <property type="match status" value="1"/>
</dbReference>
<dbReference type="GO" id="GO:0004806">
    <property type="term" value="F:triacylglycerol lipase activity"/>
    <property type="evidence" value="ECO:0007669"/>
    <property type="project" value="TreeGrafter"/>
</dbReference>
<proteinExistence type="inferred from homology"/>
<reference evidence="5 6" key="1">
    <citation type="submission" date="2016-04" db="EMBL/GenBank/DDBJ databases">
        <title>A degradative enzymes factory behind the ericoid mycorrhizal symbiosis.</title>
        <authorList>
            <consortium name="DOE Joint Genome Institute"/>
            <person name="Martino E."/>
            <person name="Morin E."/>
            <person name="Grelet G."/>
            <person name="Kuo A."/>
            <person name="Kohler A."/>
            <person name="Daghino S."/>
            <person name="Barry K."/>
            <person name="Choi C."/>
            <person name="Cichocki N."/>
            <person name="Clum A."/>
            <person name="Copeland A."/>
            <person name="Hainaut M."/>
            <person name="Haridas S."/>
            <person name="Labutti K."/>
            <person name="Lindquist E."/>
            <person name="Lipzen A."/>
            <person name="Khouja H.-R."/>
            <person name="Murat C."/>
            <person name="Ohm R."/>
            <person name="Olson A."/>
            <person name="Spatafora J."/>
            <person name="Veneault-Fourrey C."/>
            <person name="Henrissat B."/>
            <person name="Grigoriev I."/>
            <person name="Martin F."/>
            <person name="Perotto S."/>
        </authorList>
    </citation>
    <scope>NUCLEOTIDE SEQUENCE [LARGE SCALE GENOMIC DNA]</scope>
    <source>
        <strain evidence="5 6">E</strain>
    </source>
</reference>
<dbReference type="AlphaFoldDB" id="A0A2J6T6F6"/>
<evidence type="ECO:0000256" key="4">
    <source>
        <dbReference type="RuleBase" id="RU000363"/>
    </source>
</evidence>
<dbReference type="GO" id="GO:0005811">
    <property type="term" value="C:lipid droplet"/>
    <property type="evidence" value="ECO:0007669"/>
    <property type="project" value="TreeGrafter"/>
</dbReference>
<dbReference type="GO" id="GO:0006654">
    <property type="term" value="P:phosphatidic acid biosynthetic process"/>
    <property type="evidence" value="ECO:0007669"/>
    <property type="project" value="TreeGrafter"/>
</dbReference>
<evidence type="ECO:0000256" key="1">
    <source>
        <dbReference type="ARBA" id="ARBA00006484"/>
    </source>
</evidence>
<dbReference type="PANTHER" id="PTHR44169">
    <property type="entry name" value="NADPH-DEPENDENT 1-ACYLDIHYDROXYACETONE PHOSPHATE REDUCTASE"/>
    <property type="match status" value="1"/>
</dbReference>
<evidence type="ECO:0000313" key="5">
    <source>
        <dbReference type="EMBL" id="PMD58605.1"/>
    </source>
</evidence>